<evidence type="ECO:0000256" key="2">
    <source>
        <dbReference type="ARBA" id="ARBA00022679"/>
    </source>
</evidence>
<dbReference type="GO" id="GO:0008897">
    <property type="term" value="F:holo-[acyl-carrier-protein] synthase activity"/>
    <property type="evidence" value="ECO:0007669"/>
    <property type="project" value="InterPro"/>
</dbReference>
<dbReference type="RefSeq" id="WP_188584157.1">
    <property type="nucleotide sequence ID" value="NZ_BMCT01000013.1"/>
</dbReference>
<keyword evidence="2" id="KW-0808">Transferase</keyword>
<dbReference type="Gene3D" id="3.90.470.20">
    <property type="entry name" value="4'-phosphopantetheinyl transferase domain"/>
    <property type="match status" value="2"/>
</dbReference>
<dbReference type="Pfam" id="PF01648">
    <property type="entry name" value="ACPS"/>
    <property type="match status" value="1"/>
</dbReference>
<dbReference type="InterPro" id="IPR037143">
    <property type="entry name" value="4-PPantetheinyl_Trfase_dom_sf"/>
</dbReference>
<sequence length="269" mass="29364">MADTGSDRIAPDGWPLPPGAVHLYVVDETEVAATPELASAAVWLSPSEQARGSRFVHARRRHQFLVARLLVRTILSRYAPQIGPGDWQFETMANGRPVISGLFGDVLHFNLSHTDGRVVMAVARARWLGVDVERRNGDTPAQDLADRFFAPAEAGWLRAMTPQARQQSFFNLWTLKESYVKARGLGLALPLTEFVIGFSGSAGLSLQQTGEAGPGADNWSLWMIETGGEHALALALAAEGVWQPHLFRGTPLSGFEEAPCRILRSTALR</sequence>
<reference evidence="5" key="2">
    <citation type="submission" date="2020-09" db="EMBL/GenBank/DDBJ databases">
        <authorList>
            <person name="Sun Q."/>
            <person name="Sedlacek I."/>
        </authorList>
    </citation>
    <scope>NUCLEOTIDE SEQUENCE</scope>
    <source>
        <strain evidence="5">CCM 7897</strain>
    </source>
</reference>
<dbReference type="GO" id="GO:0000287">
    <property type="term" value="F:magnesium ion binding"/>
    <property type="evidence" value="ECO:0007669"/>
    <property type="project" value="InterPro"/>
</dbReference>
<accession>A0A917CHL6</accession>
<name>A0A917CHL6_9HYPH</name>
<comment type="caution">
    <text evidence="5">The sequence shown here is derived from an EMBL/GenBank/DDBJ whole genome shotgun (WGS) entry which is preliminary data.</text>
</comment>
<evidence type="ECO:0000313" key="6">
    <source>
        <dbReference type="Proteomes" id="UP000606044"/>
    </source>
</evidence>
<proteinExistence type="inferred from homology"/>
<dbReference type="Pfam" id="PF22624">
    <property type="entry name" value="AASDHPPT_N"/>
    <property type="match status" value="1"/>
</dbReference>
<dbReference type="Proteomes" id="UP000606044">
    <property type="component" value="Unassembled WGS sequence"/>
</dbReference>
<dbReference type="PANTHER" id="PTHR12215:SF10">
    <property type="entry name" value="L-AMINOADIPATE-SEMIALDEHYDE DEHYDROGENASE-PHOSPHOPANTETHEINYL TRANSFERASE"/>
    <property type="match status" value="1"/>
</dbReference>
<dbReference type="AlphaFoldDB" id="A0A917CHL6"/>
<evidence type="ECO:0000256" key="1">
    <source>
        <dbReference type="ARBA" id="ARBA00010990"/>
    </source>
</evidence>
<evidence type="ECO:0008006" key="7">
    <source>
        <dbReference type="Google" id="ProtNLM"/>
    </source>
</evidence>
<comment type="similarity">
    <text evidence="1">Belongs to the P-Pant transferase superfamily. Gsp/Sfp/HetI/AcpT family.</text>
</comment>
<evidence type="ECO:0000259" key="3">
    <source>
        <dbReference type="Pfam" id="PF01648"/>
    </source>
</evidence>
<dbReference type="InterPro" id="IPR050559">
    <property type="entry name" value="P-Pant_transferase_sf"/>
</dbReference>
<evidence type="ECO:0000313" key="5">
    <source>
        <dbReference type="EMBL" id="GGF88654.1"/>
    </source>
</evidence>
<protein>
    <recommendedName>
        <fullName evidence="7">4'-phosphopantetheinyl transferase</fullName>
    </recommendedName>
</protein>
<dbReference type="PANTHER" id="PTHR12215">
    <property type="entry name" value="PHOSPHOPANTETHEINE TRANSFERASE"/>
    <property type="match status" value="1"/>
</dbReference>
<feature type="domain" description="4'-phosphopantetheinyl transferase N-terminal" evidence="4">
    <location>
        <begin position="36"/>
        <end position="121"/>
    </location>
</feature>
<dbReference type="GO" id="GO:0019878">
    <property type="term" value="P:lysine biosynthetic process via aminoadipic acid"/>
    <property type="evidence" value="ECO:0007669"/>
    <property type="project" value="TreeGrafter"/>
</dbReference>
<gene>
    <name evidence="5" type="ORF">GCM10007301_55760</name>
</gene>
<organism evidence="5 6">
    <name type="scientific">Azorhizobium oxalatiphilum</name>
    <dbReference type="NCBI Taxonomy" id="980631"/>
    <lineage>
        <taxon>Bacteria</taxon>
        <taxon>Pseudomonadati</taxon>
        <taxon>Pseudomonadota</taxon>
        <taxon>Alphaproteobacteria</taxon>
        <taxon>Hyphomicrobiales</taxon>
        <taxon>Xanthobacteraceae</taxon>
        <taxon>Azorhizobium</taxon>
    </lineage>
</organism>
<evidence type="ECO:0000259" key="4">
    <source>
        <dbReference type="Pfam" id="PF22624"/>
    </source>
</evidence>
<dbReference type="InterPro" id="IPR055066">
    <property type="entry name" value="AASDHPPT_N"/>
</dbReference>
<dbReference type="SUPFAM" id="SSF56214">
    <property type="entry name" value="4'-phosphopantetheinyl transferase"/>
    <property type="match status" value="2"/>
</dbReference>
<dbReference type="EMBL" id="BMCT01000013">
    <property type="protein sequence ID" value="GGF88654.1"/>
    <property type="molecule type" value="Genomic_DNA"/>
</dbReference>
<keyword evidence="6" id="KW-1185">Reference proteome</keyword>
<reference evidence="5" key="1">
    <citation type="journal article" date="2014" name="Int. J. Syst. Evol. Microbiol.">
        <title>Complete genome sequence of Corynebacterium casei LMG S-19264T (=DSM 44701T), isolated from a smear-ripened cheese.</title>
        <authorList>
            <consortium name="US DOE Joint Genome Institute (JGI-PGF)"/>
            <person name="Walter F."/>
            <person name="Albersmeier A."/>
            <person name="Kalinowski J."/>
            <person name="Ruckert C."/>
        </authorList>
    </citation>
    <scope>NUCLEOTIDE SEQUENCE</scope>
    <source>
        <strain evidence="5">CCM 7897</strain>
    </source>
</reference>
<dbReference type="GO" id="GO:0005829">
    <property type="term" value="C:cytosol"/>
    <property type="evidence" value="ECO:0007669"/>
    <property type="project" value="TreeGrafter"/>
</dbReference>
<feature type="domain" description="4'-phosphopantetheinyl transferase" evidence="3">
    <location>
        <begin position="128"/>
        <end position="234"/>
    </location>
</feature>
<dbReference type="InterPro" id="IPR008278">
    <property type="entry name" value="4-PPantetheinyl_Trfase_dom"/>
</dbReference>